<dbReference type="Proteomes" id="UP000005089">
    <property type="component" value="Unassembled WGS sequence"/>
</dbReference>
<dbReference type="HOGENOM" id="CLU_071604_0_0_4"/>
<proteinExistence type="predicted"/>
<reference evidence="2 3" key="1">
    <citation type="submission" date="2009-02" db="EMBL/GenBank/DDBJ databases">
        <title>The Genome Sequence of Oxalobacter formigenes OXCC13.</title>
        <authorList>
            <consortium name="The Broad Institute Genome Sequencing Platform"/>
            <person name="Ward D."/>
            <person name="Young S.K."/>
            <person name="Kodira C.D."/>
            <person name="Zeng Q."/>
            <person name="Koehrsen M."/>
            <person name="Alvarado L."/>
            <person name="Berlin A."/>
            <person name="Borenstein D."/>
            <person name="Chen Z."/>
            <person name="Engels R."/>
            <person name="Freedman E."/>
            <person name="Gellesch M."/>
            <person name="Goldberg J."/>
            <person name="Griggs A."/>
            <person name="Gujja S."/>
            <person name="Heiman D."/>
            <person name="Hepburn T."/>
            <person name="Howarth C."/>
            <person name="Jen D."/>
            <person name="Larson L."/>
            <person name="Lewis B."/>
            <person name="Mehta T."/>
            <person name="Park D."/>
            <person name="Pearson M."/>
            <person name="Roberts A."/>
            <person name="Saif S."/>
            <person name="Shea T."/>
            <person name="Shenoy N."/>
            <person name="Sisk P."/>
            <person name="Stolte C."/>
            <person name="Sykes S."/>
            <person name="Walk T."/>
            <person name="White J."/>
            <person name="Yandava C."/>
            <person name="Allison M.J."/>
            <person name="Lander E."/>
            <person name="Nusbaum C."/>
            <person name="Galagan J."/>
            <person name="Birren B."/>
        </authorList>
    </citation>
    <scope>NUCLEOTIDE SEQUENCE [LARGE SCALE GENOMIC DNA]</scope>
    <source>
        <strain evidence="2 3">OXCC13</strain>
    </source>
</reference>
<dbReference type="InterPro" id="IPR029044">
    <property type="entry name" value="Nucleotide-diphossugar_trans"/>
</dbReference>
<dbReference type="PANTHER" id="PTHR22916:SF3">
    <property type="entry name" value="UDP-GLCNAC:BETAGAL BETA-1,3-N-ACETYLGLUCOSAMINYLTRANSFERASE-LIKE PROTEIN 1"/>
    <property type="match status" value="1"/>
</dbReference>
<sequence length="319" mass="38211">MKVSFCVTYYNQIEFVWKSLESIFALELTCPYEILIGDDGSSDGTLEKIKSYQEKYPEIIKYYVMPRQVDMVYDPIRRASDNRLNLLKFASGDYFLTLDGDDFYCDKHFVQDAINILEKEPSLIGCAFNFQFLYPDKIITPDQPLRNGIIDTDFYIKNVYIHSGCIVFRNIIDVSRNIFLKNTENFDDNLITIYMLQFGKLYYIDRPVYNYRQTQNSIWNNMTNIEKELVNAMSYEIMSRVAPEFDRCIFHRTYYPMKYIYKNKNILKNQLEPLKYQKYLAQSKKLKDSFIYKCLNWNNLGFVEKVKIFISWQLKKRKR</sequence>
<dbReference type="PANTHER" id="PTHR22916">
    <property type="entry name" value="GLYCOSYLTRANSFERASE"/>
    <property type="match status" value="1"/>
</dbReference>
<evidence type="ECO:0000313" key="3">
    <source>
        <dbReference type="Proteomes" id="UP000005089"/>
    </source>
</evidence>
<dbReference type="GeneID" id="77134964"/>
<keyword evidence="3" id="KW-1185">Reference proteome</keyword>
<dbReference type="CDD" id="cd00761">
    <property type="entry name" value="Glyco_tranf_GTA_type"/>
    <property type="match status" value="1"/>
</dbReference>
<dbReference type="STRING" id="847.BRW83_1077"/>
<feature type="domain" description="Glycosyltransferase 2-like" evidence="1">
    <location>
        <begin position="4"/>
        <end position="150"/>
    </location>
</feature>
<name>C3XA12_OXAFO</name>
<accession>C3XA12</accession>
<keyword evidence="2" id="KW-0808">Transferase</keyword>
<dbReference type="Pfam" id="PF00535">
    <property type="entry name" value="Glycos_transf_2"/>
    <property type="match status" value="1"/>
</dbReference>
<dbReference type="InterPro" id="IPR001173">
    <property type="entry name" value="Glyco_trans_2-like"/>
</dbReference>
<dbReference type="GO" id="GO:0016758">
    <property type="term" value="F:hexosyltransferase activity"/>
    <property type="evidence" value="ECO:0007669"/>
    <property type="project" value="UniProtKB-ARBA"/>
</dbReference>
<dbReference type="RefSeq" id="WP_005880891.1">
    <property type="nucleotide sequence ID" value="NZ_CP019430.1"/>
</dbReference>
<keyword evidence="2" id="KW-0328">Glycosyltransferase</keyword>
<protein>
    <submittedName>
        <fullName evidence="2">Glycosyltransferase, group 2 family protein</fullName>
        <ecNumber evidence="2">2.4.-.-</ecNumber>
    </submittedName>
</protein>
<evidence type="ECO:0000313" key="2">
    <source>
        <dbReference type="EMBL" id="EEO30038.1"/>
    </source>
</evidence>
<organism evidence="2 3">
    <name type="scientific">Oxalobacter formigenes OXCC13</name>
    <dbReference type="NCBI Taxonomy" id="556269"/>
    <lineage>
        <taxon>Bacteria</taxon>
        <taxon>Pseudomonadati</taxon>
        <taxon>Pseudomonadota</taxon>
        <taxon>Betaproteobacteria</taxon>
        <taxon>Burkholderiales</taxon>
        <taxon>Oxalobacteraceae</taxon>
        <taxon>Oxalobacter</taxon>
    </lineage>
</organism>
<dbReference type="Gene3D" id="3.90.550.10">
    <property type="entry name" value="Spore Coat Polysaccharide Biosynthesis Protein SpsA, Chain A"/>
    <property type="match status" value="1"/>
</dbReference>
<dbReference type="SUPFAM" id="SSF53448">
    <property type="entry name" value="Nucleotide-diphospho-sugar transferases"/>
    <property type="match status" value="1"/>
</dbReference>
<dbReference type="OrthoDB" id="9798249at2"/>
<dbReference type="EC" id="2.4.-.-" evidence="2"/>
<gene>
    <name evidence="2" type="ORF">OFBG_01066</name>
</gene>
<evidence type="ECO:0000259" key="1">
    <source>
        <dbReference type="Pfam" id="PF00535"/>
    </source>
</evidence>
<dbReference type="AlphaFoldDB" id="C3XA12"/>
<dbReference type="EMBL" id="GG658170">
    <property type="protein sequence ID" value="EEO30038.1"/>
    <property type="molecule type" value="Genomic_DNA"/>
</dbReference>